<feature type="region of interest" description="Disordered" evidence="1">
    <location>
        <begin position="1"/>
        <end position="26"/>
    </location>
</feature>
<evidence type="ECO:0000313" key="3">
    <source>
        <dbReference type="Proteomes" id="UP000345637"/>
    </source>
</evidence>
<evidence type="ECO:0000313" key="2">
    <source>
        <dbReference type="EMBL" id="VFS91411.1"/>
    </source>
</evidence>
<dbReference type="AlphaFoldDB" id="A0A485D3V6"/>
<dbReference type="EMBL" id="CAADJE010000040">
    <property type="protein sequence ID" value="VFS91411.1"/>
    <property type="molecule type" value="Genomic_DNA"/>
</dbReference>
<organism evidence="2 3">
    <name type="scientific">Raoultella planticola</name>
    <name type="common">Klebsiella planticola</name>
    <dbReference type="NCBI Taxonomy" id="575"/>
    <lineage>
        <taxon>Bacteria</taxon>
        <taxon>Pseudomonadati</taxon>
        <taxon>Pseudomonadota</taxon>
        <taxon>Gammaproteobacteria</taxon>
        <taxon>Enterobacterales</taxon>
        <taxon>Enterobacteriaceae</taxon>
        <taxon>Klebsiella/Raoultella group</taxon>
        <taxon>Raoultella</taxon>
    </lineage>
</organism>
<feature type="region of interest" description="Disordered" evidence="1">
    <location>
        <begin position="97"/>
        <end position="121"/>
    </location>
</feature>
<accession>A0A485D3V6</accession>
<protein>
    <submittedName>
        <fullName evidence="2">Multifunctional conjugation protein TraI</fullName>
    </submittedName>
</protein>
<evidence type="ECO:0000256" key="1">
    <source>
        <dbReference type="SAM" id="MobiDB-lite"/>
    </source>
</evidence>
<proteinExistence type="predicted"/>
<reference evidence="2 3" key="1">
    <citation type="submission" date="2019-03" db="EMBL/GenBank/DDBJ databases">
        <authorList>
            <consortium name="Pathogen Informatics"/>
        </authorList>
    </citation>
    <scope>NUCLEOTIDE SEQUENCE [LARGE SCALE GENOMIC DNA]</scope>
    <source>
        <strain evidence="2 3">NCTC12998</strain>
    </source>
</reference>
<gene>
    <name evidence="2" type="primary">traI_7</name>
    <name evidence="2" type="ORF">NCTC12998_07126</name>
</gene>
<name>A0A485D3V6_RAOPL</name>
<feature type="region of interest" description="Disordered" evidence="1">
    <location>
        <begin position="38"/>
        <end position="59"/>
    </location>
</feature>
<dbReference type="Proteomes" id="UP000345637">
    <property type="component" value="Unassembled WGS sequence"/>
</dbReference>
<sequence>MEKQAEQTAREVAGDGRKAGESEDRVKEVIGDVIRGLEREKPGEEKMTLPDDPQTRKQEAAVQQVAQESLQRERLQQMERDMVRDLNREKTLGATDAPAACLPRHPSRLKIGHPAGARCKG</sequence>